<reference evidence="3" key="1">
    <citation type="submission" date="2016-03" db="EMBL/GenBank/DDBJ databases">
        <title>Draft genome sequence of Rosellinia necatrix.</title>
        <authorList>
            <person name="Kanematsu S."/>
        </authorList>
    </citation>
    <scope>NUCLEOTIDE SEQUENCE [LARGE SCALE GENOMIC DNA]</scope>
    <source>
        <strain evidence="3">W97</strain>
    </source>
</reference>
<feature type="signal peptide" evidence="2">
    <location>
        <begin position="1"/>
        <end position="18"/>
    </location>
</feature>
<dbReference type="EMBL" id="DF977473">
    <property type="protein sequence ID" value="GAW26322.1"/>
    <property type="molecule type" value="Genomic_DNA"/>
</dbReference>
<organism evidence="3">
    <name type="scientific">Rosellinia necatrix</name>
    <name type="common">White root-rot fungus</name>
    <dbReference type="NCBI Taxonomy" id="77044"/>
    <lineage>
        <taxon>Eukaryota</taxon>
        <taxon>Fungi</taxon>
        <taxon>Dikarya</taxon>
        <taxon>Ascomycota</taxon>
        <taxon>Pezizomycotina</taxon>
        <taxon>Sordariomycetes</taxon>
        <taxon>Xylariomycetidae</taxon>
        <taxon>Xylariales</taxon>
        <taxon>Xylariaceae</taxon>
        <taxon>Rosellinia</taxon>
    </lineage>
</organism>
<accession>A0A1S8A8M3</accession>
<keyword evidence="4" id="KW-1185">Reference proteome</keyword>
<dbReference type="AlphaFoldDB" id="A0A1S8A8M3"/>
<feature type="chain" id="PRO_5012051797" evidence="2">
    <location>
        <begin position="19"/>
        <end position="102"/>
    </location>
</feature>
<protein>
    <submittedName>
        <fullName evidence="3">Uncharacterized protein</fullName>
    </submittedName>
</protein>
<evidence type="ECO:0000313" key="4">
    <source>
        <dbReference type="Proteomes" id="UP000054516"/>
    </source>
</evidence>
<feature type="region of interest" description="Disordered" evidence="1">
    <location>
        <begin position="51"/>
        <end position="102"/>
    </location>
</feature>
<proteinExistence type="predicted"/>
<gene>
    <name evidence="3" type="ORF">SAMD00023353_2800410</name>
</gene>
<sequence>MKSILVSLVAILAATGLAVPISLTARQLGALGGATSPLSSVLSQVGKHVPSTMQKLEKPLDPSKKNTTQPGKNETKKPAADGLGGLTGLLGGLVPGGLVPGI</sequence>
<evidence type="ECO:0000256" key="2">
    <source>
        <dbReference type="SAM" id="SignalP"/>
    </source>
</evidence>
<name>A0A1S8A8M3_ROSNE</name>
<dbReference type="OrthoDB" id="4754271at2759"/>
<keyword evidence="2" id="KW-0732">Signal</keyword>
<evidence type="ECO:0000313" key="3">
    <source>
        <dbReference type="EMBL" id="GAW26322.1"/>
    </source>
</evidence>
<evidence type="ECO:0000256" key="1">
    <source>
        <dbReference type="SAM" id="MobiDB-lite"/>
    </source>
</evidence>
<feature type="compositionally biased region" description="Gly residues" evidence="1">
    <location>
        <begin position="82"/>
        <end position="102"/>
    </location>
</feature>
<dbReference type="Proteomes" id="UP000054516">
    <property type="component" value="Unassembled WGS sequence"/>
</dbReference>
<feature type="compositionally biased region" description="Basic and acidic residues" evidence="1">
    <location>
        <begin position="55"/>
        <end position="64"/>
    </location>
</feature>